<organism evidence="1 2">
    <name type="scientific">Liquidambar formosana</name>
    <name type="common">Formosan gum</name>
    <dbReference type="NCBI Taxonomy" id="63359"/>
    <lineage>
        <taxon>Eukaryota</taxon>
        <taxon>Viridiplantae</taxon>
        <taxon>Streptophyta</taxon>
        <taxon>Embryophyta</taxon>
        <taxon>Tracheophyta</taxon>
        <taxon>Spermatophyta</taxon>
        <taxon>Magnoliopsida</taxon>
        <taxon>eudicotyledons</taxon>
        <taxon>Gunneridae</taxon>
        <taxon>Pentapetalae</taxon>
        <taxon>Saxifragales</taxon>
        <taxon>Altingiaceae</taxon>
        <taxon>Liquidambar</taxon>
    </lineage>
</organism>
<reference evidence="1 2" key="1">
    <citation type="journal article" date="2024" name="Plant J.">
        <title>Genome sequences and population genomics reveal climatic adaptation and genomic divergence between two closely related sweetgum species.</title>
        <authorList>
            <person name="Xu W.Q."/>
            <person name="Ren C.Q."/>
            <person name="Zhang X.Y."/>
            <person name="Comes H.P."/>
            <person name="Liu X.H."/>
            <person name="Li Y.G."/>
            <person name="Kettle C.J."/>
            <person name="Jalonen R."/>
            <person name="Gaisberger H."/>
            <person name="Ma Y.Z."/>
            <person name="Qiu Y.X."/>
        </authorList>
    </citation>
    <scope>NUCLEOTIDE SEQUENCE [LARGE SCALE GENOMIC DNA]</scope>
    <source>
        <strain evidence="1">Hangzhou</strain>
    </source>
</reference>
<accession>A0AAP0RI35</accession>
<dbReference type="SUPFAM" id="SSF53098">
    <property type="entry name" value="Ribonuclease H-like"/>
    <property type="match status" value="1"/>
</dbReference>
<sequence length="144" mass="16689">MIHHVKFYDDTIEATWAEEIFVGLECKYFAIIQLCVDRRCLIFPLHHVDKFPDSVSTLLKNRRFTFVGINVERDADLLFILYKLSLGGIYMNKKLLTDGAWESPDHSDRENESMFDEDGNMYMSDIGSPEWEVAGPESPLIYSD</sequence>
<protein>
    <submittedName>
        <fullName evidence="1">Uncharacterized protein</fullName>
    </submittedName>
</protein>
<proteinExistence type="predicted"/>
<dbReference type="GO" id="GO:0003676">
    <property type="term" value="F:nucleic acid binding"/>
    <property type="evidence" value="ECO:0007669"/>
    <property type="project" value="InterPro"/>
</dbReference>
<name>A0AAP0RI35_LIQFO</name>
<dbReference type="InterPro" id="IPR036397">
    <property type="entry name" value="RNaseH_sf"/>
</dbReference>
<dbReference type="EMBL" id="JBBPBK010000010">
    <property type="protein sequence ID" value="KAK9277488.1"/>
    <property type="molecule type" value="Genomic_DNA"/>
</dbReference>
<dbReference type="Proteomes" id="UP001415857">
    <property type="component" value="Unassembled WGS sequence"/>
</dbReference>
<dbReference type="Gene3D" id="3.30.420.10">
    <property type="entry name" value="Ribonuclease H-like superfamily/Ribonuclease H"/>
    <property type="match status" value="1"/>
</dbReference>
<gene>
    <name evidence="1" type="ORF">L1049_007032</name>
</gene>
<evidence type="ECO:0000313" key="1">
    <source>
        <dbReference type="EMBL" id="KAK9277488.1"/>
    </source>
</evidence>
<keyword evidence="2" id="KW-1185">Reference proteome</keyword>
<dbReference type="InterPro" id="IPR012337">
    <property type="entry name" value="RNaseH-like_sf"/>
</dbReference>
<evidence type="ECO:0000313" key="2">
    <source>
        <dbReference type="Proteomes" id="UP001415857"/>
    </source>
</evidence>
<comment type="caution">
    <text evidence="1">The sequence shown here is derived from an EMBL/GenBank/DDBJ whole genome shotgun (WGS) entry which is preliminary data.</text>
</comment>
<dbReference type="AlphaFoldDB" id="A0AAP0RI35"/>